<evidence type="ECO:0000256" key="7">
    <source>
        <dbReference type="RuleBase" id="RU363032"/>
    </source>
</evidence>
<keyword evidence="3" id="KW-1003">Cell membrane</keyword>
<comment type="caution">
    <text evidence="9">The sequence shown here is derived from an EMBL/GenBank/DDBJ whole genome shotgun (WGS) entry which is preliminary data.</text>
</comment>
<keyword evidence="6 7" id="KW-0472">Membrane</keyword>
<dbReference type="Gene3D" id="1.10.3720.10">
    <property type="entry name" value="MetI-like"/>
    <property type="match status" value="1"/>
</dbReference>
<evidence type="ECO:0000313" key="10">
    <source>
        <dbReference type="Proteomes" id="UP000321922"/>
    </source>
</evidence>
<dbReference type="CDD" id="cd06261">
    <property type="entry name" value="TM_PBP2"/>
    <property type="match status" value="1"/>
</dbReference>
<comment type="similarity">
    <text evidence="7">Belongs to the binding-protein-dependent transport system permease family.</text>
</comment>
<evidence type="ECO:0000313" key="9">
    <source>
        <dbReference type="EMBL" id="GEM74834.1"/>
    </source>
</evidence>
<evidence type="ECO:0000256" key="4">
    <source>
        <dbReference type="ARBA" id="ARBA00022692"/>
    </source>
</evidence>
<accession>A0A511QC03</accession>
<keyword evidence="4 7" id="KW-0812">Transmembrane</keyword>
<dbReference type="PANTHER" id="PTHR43386">
    <property type="entry name" value="OLIGOPEPTIDE TRANSPORT SYSTEM PERMEASE PROTEIN APPC"/>
    <property type="match status" value="1"/>
</dbReference>
<gene>
    <name evidence="9" type="primary">dppC</name>
    <name evidence="9" type="ORF">VSA01S_09460</name>
</gene>
<dbReference type="GO" id="GO:0005886">
    <property type="term" value="C:plasma membrane"/>
    <property type="evidence" value="ECO:0007669"/>
    <property type="project" value="UniProtKB-SubCell"/>
</dbReference>
<dbReference type="EMBL" id="BJXJ01000007">
    <property type="protein sequence ID" value="GEM74834.1"/>
    <property type="molecule type" value="Genomic_DNA"/>
</dbReference>
<dbReference type="Pfam" id="PF00528">
    <property type="entry name" value="BPD_transp_1"/>
    <property type="match status" value="1"/>
</dbReference>
<evidence type="ECO:0000256" key="6">
    <source>
        <dbReference type="ARBA" id="ARBA00023136"/>
    </source>
</evidence>
<feature type="transmembrane region" description="Helical" evidence="7">
    <location>
        <begin position="129"/>
        <end position="147"/>
    </location>
</feature>
<feature type="transmembrane region" description="Helical" evidence="7">
    <location>
        <begin position="95"/>
        <end position="117"/>
    </location>
</feature>
<name>A0A511QC03_9VIBR</name>
<sequence>MISFKSNVFQSTFRPWFRYNKSGNVGLLCISLLLVLGFIFPSIIDLNPYTISQDFLVEPSWLNGNNEYLIGTDDLGRDLFSRLVYGAQTSLSTGFTVVVASVLFGVLLGLIAAVYGSWAETIIMRITDIIMSLPGILLAIVIVAVLGSNLTNAILAITLVSIPRYIRVVRAVASLEMKKQYVAASLSFGTPRYRILFFEVLPNCWAPIIVQSTLGFSDAILDIAALGFLGLGAKAPKAEWGAMLADSRMFIESQPHMVILPGVCILITVLAFNLIGDALRDELDPKAKEAK</sequence>
<keyword evidence="5 7" id="KW-1133">Transmembrane helix</keyword>
<evidence type="ECO:0000256" key="1">
    <source>
        <dbReference type="ARBA" id="ARBA00004651"/>
    </source>
</evidence>
<dbReference type="PANTHER" id="PTHR43386:SF1">
    <property type="entry name" value="D,D-DIPEPTIDE TRANSPORT SYSTEM PERMEASE PROTEIN DDPC-RELATED"/>
    <property type="match status" value="1"/>
</dbReference>
<feature type="transmembrane region" description="Helical" evidence="7">
    <location>
        <begin position="257"/>
        <end position="276"/>
    </location>
</feature>
<feature type="domain" description="ABC transmembrane type-1" evidence="8">
    <location>
        <begin position="87"/>
        <end position="276"/>
    </location>
</feature>
<feature type="transmembrane region" description="Helical" evidence="7">
    <location>
        <begin position="24"/>
        <end position="44"/>
    </location>
</feature>
<dbReference type="GO" id="GO:0055085">
    <property type="term" value="P:transmembrane transport"/>
    <property type="evidence" value="ECO:0007669"/>
    <property type="project" value="InterPro"/>
</dbReference>
<protein>
    <submittedName>
        <fullName evidence="9">Peptide ABC transporter permease</fullName>
    </submittedName>
</protein>
<dbReference type="SUPFAM" id="SSF161098">
    <property type="entry name" value="MetI-like"/>
    <property type="match status" value="1"/>
</dbReference>
<comment type="subcellular location">
    <subcellularLocation>
        <location evidence="1 7">Cell membrane</location>
        <topology evidence="1 7">Multi-pass membrane protein</topology>
    </subcellularLocation>
</comment>
<dbReference type="InterPro" id="IPR050366">
    <property type="entry name" value="BP-dependent_transpt_permease"/>
</dbReference>
<dbReference type="AlphaFoldDB" id="A0A511QC03"/>
<dbReference type="RefSeq" id="WP_039981326.1">
    <property type="nucleotide sequence ID" value="NZ_BAOJ01000056.1"/>
</dbReference>
<proteinExistence type="inferred from homology"/>
<dbReference type="InterPro" id="IPR000515">
    <property type="entry name" value="MetI-like"/>
</dbReference>
<keyword evidence="10" id="KW-1185">Reference proteome</keyword>
<dbReference type="Proteomes" id="UP000321922">
    <property type="component" value="Unassembled WGS sequence"/>
</dbReference>
<evidence type="ECO:0000256" key="2">
    <source>
        <dbReference type="ARBA" id="ARBA00022448"/>
    </source>
</evidence>
<dbReference type="InterPro" id="IPR035906">
    <property type="entry name" value="MetI-like_sf"/>
</dbReference>
<evidence type="ECO:0000256" key="3">
    <source>
        <dbReference type="ARBA" id="ARBA00022475"/>
    </source>
</evidence>
<dbReference type="PROSITE" id="PS50928">
    <property type="entry name" value="ABC_TM1"/>
    <property type="match status" value="1"/>
</dbReference>
<keyword evidence="2 7" id="KW-0813">Transport</keyword>
<dbReference type="OrthoDB" id="9805884at2"/>
<organism evidence="9 10">
    <name type="scientific">Vibrio sagamiensis NBRC 104589</name>
    <dbReference type="NCBI Taxonomy" id="1219064"/>
    <lineage>
        <taxon>Bacteria</taxon>
        <taxon>Pseudomonadati</taxon>
        <taxon>Pseudomonadota</taxon>
        <taxon>Gammaproteobacteria</taxon>
        <taxon>Vibrionales</taxon>
        <taxon>Vibrionaceae</taxon>
        <taxon>Vibrio</taxon>
    </lineage>
</organism>
<evidence type="ECO:0000259" key="8">
    <source>
        <dbReference type="PROSITE" id="PS50928"/>
    </source>
</evidence>
<reference evidence="9 10" key="1">
    <citation type="submission" date="2019-07" db="EMBL/GenBank/DDBJ databases">
        <title>Whole genome shotgun sequence of Vibrio sagamiensis NBRC 104589.</title>
        <authorList>
            <person name="Hosoyama A."/>
            <person name="Uohara A."/>
            <person name="Ohji S."/>
            <person name="Ichikawa N."/>
        </authorList>
    </citation>
    <scope>NUCLEOTIDE SEQUENCE [LARGE SCALE GENOMIC DNA]</scope>
    <source>
        <strain evidence="9 10">NBRC 104589</strain>
    </source>
</reference>
<evidence type="ECO:0000256" key="5">
    <source>
        <dbReference type="ARBA" id="ARBA00022989"/>
    </source>
</evidence>